<gene>
    <name evidence="9" type="ORF">KFK09_020186</name>
</gene>
<keyword evidence="2" id="KW-0805">Transcription regulation</keyword>
<dbReference type="AlphaFoldDB" id="A0A8T3AS58"/>
<dbReference type="SMART" id="SM00380">
    <property type="entry name" value="AP2"/>
    <property type="match status" value="1"/>
</dbReference>
<dbReference type="PRINTS" id="PR00367">
    <property type="entry name" value="ETHRSPELEMNT"/>
</dbReference>
<dbReference type="EMBL" id="JAGYWB010000014">
    <property type="protein sequence ID" value="KAI0499283.1"/>
    <property type="molecule type" value="Genomic_DNA"/>
</dbReference>
<name>A0A8T3AS58_DENNO</name>
<keyword evidence="4" id="KW-0010">Activator</keyword>
<comment type="caution">
    <text evidence="9">The sequence shown here is derived from an EMBL/GenBank/DDBJ whole genome shotgun (WGS) entry which is preliminary data.</text>
</comment>
<dbReference type="PANTHER" id="PTHR31985:SF273">
    <property type="entry name" value="ETHYLENE-RESPONSIVE TRANSCRIPTION FACTOR ERF017"/>
    <property type="match status" value="1"/>
</dbReference>
<evidence type="ECO:0000259" key="8">
    <source>
        <dbReference type="PROSITE" id="PS51032"/>
    </source>
</evidence>
<dbReference type="SMR" id="A0A8T3AS58"/>
<proteinExistence type="inferred from homology"/>
<dbReference type="Pfam" id="PF00847">
    <property type="entry name" value="AP2"/>
    <property type="match status" value="1"/>
</dbReference>
<evidence type="ECO:0000313" key="9">
    <source>
        <dbReference type="EMBL" id="KAI0499283.1"/>
    </source>
</evidence>
<keyword evidence="5" id="KW-0804">Transcription</keyword>
<dbReference type="InterPro" id="IPR001471">
    <property type="entry name" value="AP2/ERF_dom"/>
</dbReference>
<dbReference type="InterPro" id="IPR016177">
    <property type="entry name" value="DNA-bd_dom_sf"/>
</dbReference>
<dbReference type="Proteomes" id="UP000829196">
    <property type="component" value="Unassembled WGS sequence"/>
</dbReference>
<keyword evidence="6" id="KW-0539">Nucleus</keyword>
<evidence type="ECO:0000313" key="10">
    <source>
        <dbReference type="Proteomes" id="UP000829196"/>
    </source>
</evidence>
<dbReference type="InterPro" id="IPR036955">
    <property type="entry name" value="AP2/ERF_dom_sf"/>
</dbReference>
<dbReference type="InterPro" id="IPR051032">
    <property type="entry name" value="AP2/ERF_TF_ERF_subfamily"/>
</dbReference>
<dbReference type="Gene3D" id="3.30.730.10">
    <property type="entry name" value="AP2/ERF domain"/>
    <property type="match status" value="1"/>
</dbReference>
<dbReference type="FunFam" id="3.30.730.10:FF:000001">
    <property type="entry name" value="Ethylene-responsive transcription factor 2"/>
    <property type="match status" value="1"/>
</dbReference>
<dbReference type="GO" id="GO:0005634">
    <property type="term" value="C:nucleus"/>
    <property type="evidence" value="ECO:0007669"/>
    <property type="project" value="UniProtKB-SubCell"/>
</dbReference>
<dbReference type="GO" id="GO:0003700">
    <property type="term" value="F:DNA-binding transcription factor activity"/>
    <property type="evidence" value="ECO:0007669"/>
    <property type="project" value="InterPro"/>
</dbReference>
<dbReference type="PROSITE" id="PS51032">
    <property type="entry name" value="AP2_ERF"/>
    <property type="match status" value="1"/>
</dbReference>
<evidence type="ECO:0000256" key="6">
    <source>
        <dbReference type="ARBA" id="ARBA00023242"/>
    </source>
</evidence>
<dbReference type="CDD" id="cd00018">
    <property type="entry name" value="AP2"/>
    <property type="match status" value="1"/>
</dbReference>
<accession>A0A8T3AS58</accession>
<evidence type="ECO:0000256" key="3">
    <source>
        <dbReference type="ARBA" id="ARBA00023125"/>
    </source>
</evidence>
<sequence length="182" mass="20415">MADQAENSAAAAASAAKYKGVRKRKWGKWVSEVRLPNSRERIWLGSYDSPEKAARAFDAGSFLLRGDRASLNFPDRAQEIAMYCARRNPTAQQIQTAAARYAHADLPAPSQPSQPVLQVAEESPPSPATMTSQWELLEQFVAPAFPHIDELHYDLFHLDERLDQMDVESGWDSDHSPSLWTF</sequence>
<evidence type="ECO:0000256" key="2">
    <source>
        <dbReference type="ARBA" id="ARBA00023015"/>
    </source>
</evidence>
<dbReference type="OrthoDB" id="1918918at2759"/>
<feature type="domain" description="AP2/ERF" evidence="8">
    <location>
        <begin position="17"/>
        <end position="74"/>
    </location>
</feature>
<evidence type="ECO:0000256" key="4">
    <source>
        <dbReference type="ARBA" id="ARBA00023159"/>
    </source>
</evidence>
<organism evidence="9 10">
    <name type="scientific">Dendrobium nobile</name>
    <name type="common">Orchid</name>
    <dbReference type="NCBI Taxonomy" id="94219"/>
    <lineage>
        <taxon>Eukaryota</taxon>
        <taxon>Viridiplantae</taxon>
        <taxon>Streptophyta</taxon>
        <taxon>Embryophyta</taxon>
        <taxon>Tracheophyta</taxon>
        <taxon>Spermatophyta</taxon>
        <taxon>Magnoliopsida</taxon>
        <taxon>Liliopsida</taxon>
        <taxon>Asparagales</taxon>
        <taxon>Orchidaceae</taxon>
        <taxon>Epidendroideae</taxon>
        <taxon>Malaxideae</taxon>
        <taxon>Dendrobiinae</taxon>
        <taxon>Dendrobium</taxon>
    </lineage>
</organism>
<evidence type="ECO:0000256" key="1">
    <source>
        <dbReference type="ARBA" id="ARBA00004123"/>
    </source>
</evidence>
<evidence type="ECO:0000256" key="5">
    <source>
        <dbReference type="ARBA" id="ARBA00023163"/>
    </source>
</evidence>
<evidence type="ECO:0000256" key="7">
    <source>
        <dbReference type="ARBA" id="ARBA00024343"/>
    </source>
</evidence>
<dbReference type="GO" id="GO:0003677">
    <property type="term" value="F:DNA binding"/>
    <property type="evidence" value="ECO:0007669"/>
    <property type="project" value="UniProtKB-KW"/>
</dbReference>
<dbReference type="SUPFAM" id="SSF54171">
    <property type="entry name" value="DNA-binding domain"/>
    <property type="match status" value="1"/>
</dbReference>
<reference evidence="9" key="1">
    <citation type="journal article" date="2022" name="Front. Genet.">
        <title>Chromosome-Scale Assembly of the Dendrobium nobile Genome Provides Insights Into the Molecular Mechanism of the Biosynthesis of the Medicinal Active Ingredient of Dendrobium.</title>
        <authorList>
            <person name="Xu Q."/>
            <person name="Niu S.-C."/>
            <person name="Li K.-L."/>
            <person name="Zheng P.-J."/>
            <person name="Zhang X.-J."/>
            <person name="Jia Y."/>
            <person name="Liu Y."/>
            <person name="Niu Y.-X."/>
            <person name="Yu L.-H."/>
            <person name="Chen D.-F."/>
            <person name="Zhang G.-Q."/>
        </authorList>
    </citation>
    <scope>NUCLEOTIDE SEQUENCE</scope>
    <source>
        <tissue evidence="9">Leaf</tissue>
    </source>
</reference>
<dbReference type="PANTHER" id="PTHR31985">
    <property type="entry name" value="ETHYLENE-RESPONSIVE TRANSCRIPTION FACTOR ERF042-RELATED"/>
    <property type="match status" value="1"/>
</dbReference>
<keyword evidence="10" id="KW-1185">Reference proteome</keyword>
<keyword evidence="3" id="KW-0238">DNA-binding</keyword>
<protein>
    <recommendedName>
        <fullName evidence="8">AP2/ERF domain-containing protein</fullName>
    </recommendedName>
</protein>
<comment type="similarity">
    <text evidence="7">Belongs to the AP2/ERF transcription factor family. ERF subfamily.</text>
</comment>
<comment type="subcellular location">
    <subcellularLocation>
        <location evidence="1">Nucleus</location>
    </subcellularLocation>
</comment>